<proteinExistence type="predicted"/>
<name>A0A8K0L953_9PEZI</name>
<dbReference type="AlphaFoldDB" id="A0A8K0L953"/>
<dbReference type="Proteomes" id="UP000809789">
    <property type="component" value="Unassembled WGS sequence"/>
</dbReference>
<sequence>MALPQVLRPIQPSFLPLEIFLQSSLKTMADVMDTVRSDSIKVAADKQPLIRVETLAEFDPPGYPGVDDGLTADQRATWSNNYIADWMNTEITAKNDDGSPLIGGGGVIRTPLPQFFNGTVTAYDVDQTPVVITWIGFPRNMQVRYPNEPQRWIEADKTRDNQDEYLEWTVQRTGNTIDSVTFTCEGPEYWQFLGSLDMNKVLGLYKACNPAFSDKIQLSDLVNPDGTYNPTNKWNNSTTTGTIMHLVQPNNSLSAEVDIAAQGTVIRKDPNGNIVTDRTKLINCSKYGDPSRNSDPAIGDGINKLARSGVSVSIANPVAIYINNVNFSNLQLDIQGTGSNLVPVPNGTYTWQRGDITKHQGLRLHIQIPDGVVGTGPDNKGRQLTVSDIVDTSNQQNILYAAQFADYITMSVSGVGIAGGQPAEAQFCPVPPKKHNVEALGVTKPGPGKRERHNARF</sequence>
<comment type="caution">
    <text evidence="1">The sequence shown here is derived from an EMBL/GenBank/DDBJ whole genome shotgun (WGS) entry which is preliminary data.</text>
</comment>
<gene>
    <name evidence="1" type="ORF">KVT40_000210</name>
</gene>
<evidence type="ECO:0000313" key="1">
    <source>
        <dbReference type="EMBL" id="KAG8631070.1"/>
    </source>
</evidence>
<protein>
    <submittedName>
        <fullName evidence="1">Uncharacterized protein</fullName>
    </submittedName>
</protein>
<dbReference type="OrthoDB" id="10253919at2759"/>
<reference evidence="1" key="1">
    <citation type="submission" date="2021-07" db="EMBL/GenBank/DDBJ databases">
        <title>Elsinoe batatas strain:CRI-CJ2 Genome sequencing and assembly.</title>
        <authorList>
            <person name="Huang L."/>
        </authorList>
    </citation>
    <scope>NUCLEOTIDE SEQUENCE</scope>
    <source>
        <strain evidence="1">CRI-CJ2</strain>
    </source>
</reference>
<keyword evidence="2" id="KW-1185">Reference proteome</keyword>
<organism evidence="1 2">
    <name type="scientific">Elsinoe batatas</name>
    <dbReference type="NCBI Taxonomy" id="2601811"/>
    <lineage>
        <taxon>Eukaryota</taxon>
        <taxon>Fungi</taxon>
        <taxon>Dikarya</taxon>
        <taxon>Ascomycota</taxon>
        <taxon>Pezizomycotina</taxon>
        <taxon>Dothideomycetes</taxon>
        <taxon>Dothideomycetidae</taxon>
        <taxon>Myriangiales</taxon>
        <taxon>Elsinoaceae</taxon>
        <taxon>Elsinoe</taxon>
    </lineage>
</organism>
<evidence type="ECO:0000313" key="2">
    <source>
        <dbReference type="Proteomes" id="UP000809789"/>
    </source>
</evidence>
<dbReference type="EMBL" id="JAESVG020000001">
    <property type="protein sequence ID" value="KAG8631070.1"/>
    <property type="molecule type" value="Genomic_DNA"/>
</dbReference>
<accession>A0A8K0L953</accession>